<feature type="compositionally biased region" description="Low complexity" evidence="1">
    <location>
        <begin position="89"/>
        <end position="98"/>
    </location>
</feature>
<name>A0AAD9MCJ0_9PEZI</name>
<proteinExistence type="predicted"/>
<protein>
    <submittedName>
        <fullName evidence="2">Uncharacterized protein</fullName>
    </submittedName>
</protein>
<feature type="region of interest" description="Disordered" evidence="1">
    <location>
        <begin position="35"/>
        <end position="122"/>
    </location>
</feature>
<reference evidence="2" key="1">
    <citation type="journal article" date="2023" name="Mol. Plant Microbe Interact.">
        <title>Elucidating the Obligate Nature and Biological Capacity of an Invasive Fungal Corn Pathogen.</title>
        <authorList>
            <person name="MacCready J.S."/>
            <person name="Roggenkamp E.M."/>
            <person name="Gdanetz K."/>
            <person name="Chilvers M.I."/>
        </authorList>
    </citation>
    <scope>NUCLEOTIDE SEQUENCE</scope>
    <source>
        <strain evidence="2">PM02</strain>
    </source>
</reference>
<feature type="compositionally biased region" description="Basic and acidic residues" evidence="1">
    <location>
        <begin position="73"/>
        <end position="87"/>
    </location>
</feature>
<gene>
    <name evidence="2" type="ORF">P8C59_006436</name>
</gene>
<comment type="caution">
    <text evidence="2">The sequence shown here is derived from an EMBL/GenBank/DDBJ whole genome shotgun (WGS) entry which is preliminary data.</text>
</comment>
<keyword evidence="3" id="KW-1185">Reference proteome</keyword>
<evidence type="ECO:0000313" key="3">
    <source>
        <dbReference type="Proteomes" id="UP001217918"/>
    </source>
</evidence>
<dbReference type="AlphaFoldDB" id="A0AAD9MCJ0"/>
<dbReference type="EMBL" id="JAQQPM010000005">
    <property type="protein sequence ID" value="KAK2072059.1"/>
    <property type="molecule type" value="Genomic_DNA"/>
</dbReference>
<dbReference type="Proteomes" id="UP001217918">
    <property type="component" value="Unassembled WGS sequence"/>
</dbReference>
<evidence type="ECO:0000256" key="1">
    <source>
        <dbReference type="SAM" id="MobiDB-lite"/>
    </source>
</evidence>
<accession>A0AAD9MCJ0</accession>
<evidence type="ECO:0000313" key="2">
    <source>
        <dbReference type="EMBL" id="KAK2072059.1"/>
    </source>
</evidence>
<organism evidence="2 3">
    <name type="scientific">Phyllachora maydis</name>
    <dbReference type="NCBI Taxonomy" id="1825666"/>
    <lineage>
        <taxon>Eukaryota</taxon>
        <taxon>Fungi</taxon>
        <taxon>Dikarya</taxon>
        <taxon>Ascomycota</taxon>
        <taxon>Pezizomycotina</taxon>
        <taxon>Sordariomycetes</taxon>
        <taxon>Sordariomycetidae</taxon>
        <taxon>Phyllachorales</taxon>
        <taxon>Phyllachoraceae</taxon>
        <taxon>Phyllachora</taxon>
    </lineage>
</organism>
<sequence>MHLLRRSCRLPVTPPIPAKITLAIRYTAAYKRKLRKANNASIYTNNPSPLTNKNKDNTYNRAYKPPTNVEEEGSNKDDSKKEEKDNSNDDSTSNSTSNSKDKARREPSNSGLYYKDILLYKQ</sequence>
<feature type="compositionally biased region" description="Polar residues" evidence="1">
    <location>
        <begin position="38"/>
        <end position="52"/>
    </location>
</feature>